<dbReference type="RefSeq" id="WP_008065852.1">
    <property type="nucleotide sequence ID" value="NZ_GL876926.1"/>
</dbReference>
<name>F1Z920_9SPHN</name>
<dbReference type="Proteomes" id="UP000004728">
    <property type="component" value="Unassembled WGS sequence"/>
</dbReference>
<dbReference type="OrthoDB" id="7390151at2"/>
<dbReference type="InParanoid" id="F1Z920"/>
<evidence type="ECO:0000313" key="2">
    <source>
        <dbReference type="Proteomes" id="UP000004728"/>
    </source>
</evidence>
<accession>F1Z920</accession>
<dbReference type="eggNOG" id="COG2267">
    <property type="taxonomic scope" value="Bacteria"/>
</dbReference>
<keyword evidence="2" id="KW-1185">Reference proteome</keyword>
<dbReference type="STRING" id="983920.Y88_1022"/>
<organism evidence="1 2">
    <name type="scientific">Novosphingobium nitrogenifigens DSM 19370</name>
    <dbReference type="NCBI Taxonomy" id="983920"/>
    <lineage>
        <taxon>Bacteria</taxon>
        <taxon>Pseudomonadati</taxon>
        <taxon>Pseudomonadota</taxon>
        <taxon>Alphaproteobacteria</taxon>
        <taxon>Sphingomonadales</taxon>
        <taxon>Sphingomonadaceae</taxon>
        <taxon>Novosphingobium</taxon>
    </lineage>
</organism>
<dbReference type="HOGENOM" id="CLU_1203334_0_0_5"/>
<sequence length="226" mass="24857">MRLLIDSWPCPGPTGQSVEFALSFDRGRDRRLLIVPPLLEEMNRTRRMLATTMRELDARGIDSFLPDLPGTNESLQSFSAQSLHGWRTAMALAARHFAANRVLALRGGALVFPNTLPGWVLEPVMGATLLRRMLRTRVLASREAGRHEDSATLLAQGREEGIELAGYYLGPALVAGLESARPLDEGQREIRMTELGGSALWLRAEPGEDAAQSVRLAQIVAEEFDA</sequence>
<dbReference type="AlphaFoldDB" id="F1Z920"/>
<protein>
    <submittedName>
        <fullName evidence="1">Uncharacterized protein</fullName>
    </submittedName>
</protein>
<proteinExistence type="predicted"/>
<gene>
    <name evidence="1" type="ORF">Y88_1022</name>
</gene>
<evidence type="ECO:0000313" key="1">
    <source>
        <dbReference type="EMBL" id="EGD58960.1"/>
    </source>
</evidence>
<dbReference type="EMBL" id="AEWJ01000038">
    <property type="protein sequence ID" value="EGD58960.1"/>
    <property type="molecule type" value="Genomic_DNA"/>
</dbReference>
<comment type="caution">
    <text evidence="1">The sequence shown here is derived from an EMBL/GenBank/DDBJ whole genome shotgun (WGS) entry which is preliminary data.</text>
</comment>
<reference evidence="1 2" key="1">
    <citation type="journal article" date="2012" name="J. Bacteriol.">
        <title>Draft Genome Sequence of Novosphingobium nitrogenifigens Y88T.</title>
        <authorList>
            <person name="Strabala T.J."/>
            <person name="Macdonald L."/>
            <person name="Liu V."/>
            <person name="Smit A.M."/>
        </authorList>
    </citation>
    <scope>NUCLEOTIDE SEQUENCE [LARGE SCALE GENOMIC DNA]</scope>
    <source>
        <strain evidence="1 2">DSM 19370</strain>
    </source>
</reference>